<reference evidence="1 2" key="1">
    <citation type="submission" date="2018-06" db="EMBL/GenBank/DDBJ databases">
        <authorList>
            <consortium name="Pathogen Informatics"/>
            <person name="Doyle S."/>
        </authorList>
    </citation>
    <scope>NUCLEOTIDE SEQUENCE [LARGE SCALE GENOMIC DNA]</scope>
    <source>
        <strain evidence="1 2">NCTC11343</strain>
    </source>
</reference>
<organism evidence="1 2">
    <name type="scientific">Sphingobacterium multivorum</name>
    <dbReference type="NCBI Taxonomy" id="28454"/>
    <lineage>
        <taxon>Bacteria</taxon>
        <taxon>Pseudomonadati</taxon>
        <taxon>Bacteroidota</taxon>
        <taxon>Sphingobacteriia</taxon>
        <taxon>Sphingobacteriales</taxon>
        <taxon>Sphingobacteriaceae</taxon>
        <taxon>Sphingobacterium</taxon>
    </lineage>
</organism>
<dbReference type="AlphaFoldDB" id="A0A2X2JIS5"/>
<dbReference type="RefSeq" id="WP_112375666.1">
    <property type="nucleotide sequence ID" value="NZ_CP069793.1"/>
</dbReference>
<dbReference type="Gene3D" id="3.40.50.12580">
    <property type="match status" value="1"/>
</dbReference>
<name>A0A2X2JIS5_SPHMU</name>
<protein>
    <submittedName>
        <fullName evidence="1">Uncharacterized protein</fullName>
    </submittedName>
</protein>
<gene>
    <name evidence="1" type="ORF">NCTC11343_04130</name>
</gene>
<evidence type="ECO:0000313" key="1">
    <source>
        <dbReference type="EMBL" id="SPZ92076.1"/>
    </source>
</evidence>
<dbReference type="EMBL" id="UAUU01000011">
    <property type="protein sequence ID" value="SPZ92076.1"/>
    <property type="molecule type" value="Genomic_DNA"/>
</dbReference>
<proteinExistence type="predicted"/>
<dbReference type="Proteomes" id="UP000251241">
    <property type="component" value="Unassembled WGS sequence"/>
</dbReference>
<sequence length="462" mass="54830">MKKKKDYYLEFIETVEELLLLFINRCQHINKAAINLERLDFSKTIINTLWTHIFFFYRDEYNNERLKRNTKKNLKRLIWNNDLKPLLPNSNEIGYIETVPCKAITDMDYLEEYNGAVCFYCYNIRQLYYFLPILERIQEKTVIFYNFDLGNFSTENQNIIFIEFCLRSDFKCFYQSFLQRNFPYLFWFTNNFMGYLSALKPKCIVLLEGCHSEMEALAIIGKQIQIQTLCLQQGWPSVMHSRFRNMTYDYFLTWGNIFNGLWKKYNSDPEFVSIGYCYKVPKLAKENIITFFLQAPIIILNEQYFENILEFALWCAESFPKYKVWVREHPEFTIEQSWVSKFSQFPNIEIKSSGDLSSIFSLTKIGVSTFSSTLMEGLVHNVIPIVLELSSVPYYPQDIKGKKLGYIAKTIEQAKVDMCSIIDNQSVYKENFNIIRKEKQDYFFATGDIAINNGLDFFKKFN</sequence>
<dbReference type="InterPro" id="IPR043148">
    <property type="entry name" value="TagF_C"/>
</dbReference>
<accession>A0A2X2JIS5</accession>
<dbReference type="GeneID" id="97182107"/>
<evidence type="ECO:0000313" key="2">
    <source>
        <dbReference type="Proteomes" id="UP000251241"/>
    </source>
</evidence>